<reference evidence="2 3" key="1">
    <citation type="submission" date="2023-02" db="EMBL/GenBank/DDBJ databases">
        <title>LHISI_Scaffold_Assembly.</title>
        <authorList>
            <person name="Stuart O.P."/>
            <person name="Cleave R."/>
            <person name="Magrath M.J.L."/>
            <person name="Mikheyev A.S."/>
        </authorList>
    </citation>
    <scope>NUCLEOTIDE SEQUENCE [LARGE SCALE GENOMIC DNA]</scope>
    <source>
        <strain evidence="2">Daus_M_001</strain>
        <tissue evidence="2">Leg muscle</tissue>
    </source>
</reference>
<keyword evidence="3" id="KW-1185">Reference proteome</keyword>
<organism evidence="2 3">
    <name type="scientific">Dryococelus australis</name>
    <dbReference type="NCBI Taxonomy" id="614101"/>
    <lineage>
        <taxon>Eukaryota</taxon>
        <taxon>Metazoa</taxon>
        <taxon>Ecdysozoa</taxon>
        <taxon>Arthropoda</taxon>
        <taxon>Hexapoda</taxon>
        <taxon>Insecta</taxon>
        <taxon>Pterygota</taxon>
        <taxon>Neoptera</taxon>
        <taxon>Polyneoptera</taxon>
        <taxon>Phasmatodea</taxon>
        <taxon>Verophasmatodea</taxon>
        <taxon>Anareolatae</taxon>
        <taxon>Phasmatidae</taxon>
        <taxon>Eurycanthinae</taxon>
        <taxon>Dryococelus</taxon>
    </lineage>
</organism>
<evidence type="ECO:0000313" key="3">
    <source>
        <dbReference type="Proteomes" id="UP001159363"/>
    </source>
</evidence>
<name>A0ABQ9HM58_9NEOP</name>
<feature type="compositionally biased region" description="Polar residues" evidence="1">
    <location>
        <begin position="28"/>
        <end position="44"/>
    </location>
</feature>
<sequence>MHYFEMLTSESLSCEDEMDYDNVIPVAANQSRAADNETDNSSSESGEDNTAVDTSCGDVVDWNIAAIFLLYLNDNTVEHIVEQTNKYGSSDSTFVSTTPDKF</sequence>
<feature type="region of interest" description="Disordered" evidence="1">
    <location>
        <begin position="27"/>
        <end position="52"/>
    </location>
</feature>
<dbReference type="Proteomes" id="UP001159363">
    <property type="component" value="Chromosome X"/>
</dbReference>
<accession>A0ABQ9HM58</accession>
<evidence type="ECO:0000256" key="1">
    <source>
        <dbReference type="SAM" id="MobiDB-lite"/>
    </source>
</evidence>
<proteinExistence type="predicted"/>
<evidence type="ECO:0000313" key="2">
    <source>
        <dbReference type="EMBL" id="KAJ8885433.1"/>
    </source>
</evidence>
<dbReference type="EMBL" id="JARBHB010000004">
    <property type="protein sequence ID" value="KAJ8885433.1"/>
    <property type="molecule type" value="Genomic_DNA"/>
</dbReference>
<protein>
    <submittedName>
        <fullName evidence="2">Uncharacterized protein</fullName>
    </submittedName>
</protein>
<gene>
    <name evidence="2" type="ORF">PR048_011630</name>
</gene>
<comment type="caution">
    <text evidence="2">The sequence shown here is derived from an EMBL/GenBank/DDBJ whole genome shotgun (WGS) entry which is preliminary data.</text>
</comment>